<feature type="compositionally biased region" description="Low complexity" evidence="6">
    <location>
        <begin position="258"/>
        <end position="267"/>
    </location>
</feature>
<feature type="transmembrane region" description="Helical" evidence="7">
    <location>
        <begin position="86"/>
        <end position="104"/>
    </location>
</feature>
<dbReference type="EMBL" id="JAVHNR010000005">
    <property type="protein sequence ID" value="KAK6342399.1"/>
    <property type="molecule type" value="Genomic_DNA"/>
</dbReference>
<dbReference type="GO" id="GO:0022857">
    <property type="term" value="F:transmembrane transporter activity"/>
    <property type="evidence" value="ECO:0007669"/>
    <property type="project" value="InterPro"/>
</dbReference>
<keyword evidence="10" id="KW-1185">Reference proteome</keyword>
<dbReference type="Gene3D" id="1.20.1250.20">
    <property type="entry name" value="MFS general substrate transporter like domains"/>
    <property type="match status" value="1"/>
</dbReference>
<feature type="transmembrane region" description="Helical" evidence="7">
    <location>
        <begin position="186"/>
        <end position="210"/>
    </location>
</feature>
<dbReference type="InterPro" id="IPR020846">
    <property type="entry name" value="MFS_dom"/>
</dbReference>
<dbReference type="SUPFAM" id="SSF103473">
    <property type="entry name" value="MFS general substrate transporter"/>
    <property type="match status" value="1"/>
</dbReference>
<feature type="transmembrane region" description="Helical" evidence="7">
    <location>
        <begin position="362"/>
        <end position="385"/>
    </location>
</feature>
<comment type="caution">
    <text evidence="9">The sequence shown here is derived from an EMBL/GenBank/DDBJ whole genome shotgun (WGS) entry which is preliminary data.</text>
</comment>
<dbReference type="Proteomes" id="UP001313282">
    <property type="component" value="Unassembled WGS sequence"/>
</dbReference>
<feature type="region of interest" description="Disordered" evidence="6">
    <location>
        <begin position="244"/>
        <end position="299"/>
    </location>
</feature>
<comment type="subcellular location">
    <subcellularLocation>
        <location evidence="1">Membrane</location>
        <topology evidence="1">Multi-pass membrane protein</topology>
    </subcellularLocation>
</comment>
<evidence type="ECO:0000259" key="8">
    <source>
        <dbReference type="PROSITE" id="PS50850"/>
    </source>
</evidence>
<feature type="compositionally biased region" description="Low complexity" evidence="6">
    <location>
        <begin position="276"/>
        <end position="291"/>
    </location>
</feature>
<feature type="transmembrane region" description="Helical" evidence="7">
    <location>
        <begin position="451"/>
        <end position="471"/>
    </location>
</feature>
<reference evidence="9 10" key="1">
    <citation type="submission" date="2019-10" db="EMBL/GenBank/DDBJ databases">
        <authorList>
            <person name="Palmer J.M."/>
        </authorList>
    </citation>
    <scope>NUCLEOTIDE SEQUENCE [LARGE SCALE GENOMIC DNA]</scope>
    <source>
        <strain evidence="9 10">TWF718</strain>
    </source>
</reference>
<evidence type="ECO:0000256" key="7">
    <source>
        <dbReference type="SAM" id="Phobius"/>
    </source>
</evidence>
<sequence>MAPRAARPDFPVHQLIVLSICRLVEPIAFTSIYPYIYYMVAHFHVTKNDAEIAMWTGGSIAAFAFAEMCTGMLWGGLSDKIGRKPVLVGGLLGTGFSMLLFGLAPSMPLALCARALGGLLNGNVGVIQTTVAELVPKREYQPRAFSIMPFVWSLGSIIGPTLGGMLAEPVTHYPEHFSKGGLFDKFPYLLPNLVCTTVCFVGAINGILFLDETHPELIDKPDRGRDVGFWIQDTLSAIFWRNPAVKNNDDPSPDHPTETSPLLGPESSPTPPGTPPSSSSTLAADSRPSSSTSKKPQEPINAWTPQVLHNVLAYAIIAFHSITYDQLLSVFLQSPASSTRLRSPLVFTGGFGLDTQTMGVLFSYQGILSTFFQFLIFTPFVHFFGVLRTFRFVAITYPFIYFLTPYMAFLPHNNDGLLFTVIYVVLSFKTIYGCLIYPVNSILLTNAAPSLLVLGSINGAAGSVASCMRAIAPIASGWLYSKGVENGVMILSWWAVGLVAAVGGVQALWITEEGVELKDEEEAGRAKVVAVVAEDALRNMEPGELVVVESSGPGDLHVRV</sequence>
<protein>
    <recommendedName>
        <fullName evidence="8">Major facilitator superfamily (MFS) profile domain-containing protein</fullName>
    </recommendedName>
</protein>
<feature type="domain" description="Major facilitator superfamily (MFS) profile" evidence="8">
    <location>
        <begin position="14"/>
        <end position="515"/>
    </location>
</feature>
<feature type="transmembrane region" description="Helical" evidence="7">
    <location>
        <begin position="116"/>
        <end position="135"/>
    </location>
</feature>
<dbReference type="PROSITE" id="PS50850">
    <property type="entry name" value="MFS"/>
    <property type="match status" value="1"/>
</dbReference>
<organism evidence="9 10">
    <name type="scientific">Orbilia javanica</name>
    <dbReference type="NCBI Taxonomy" id="47235"/>
    <lineage>
        <taxon>Eukaryota</taxon>
        <taxon>Fungi</taxon>
        <taxon>Dikarya</taxon>
        <taxon>Ascomycota</taxon>
        <taxon>Pezizomycotina</taxon>
        <taxon>Orbiliomycetes</taxon>
        <taxon>Orbiliales</taxon>
        <taxon>Orbiliaceae</taxon>
        <taxon>Orbilia</taxon>
    </lineage>
</organism>
<evidence type="ECO:0000256" key="2">
    <source>
        <dbReference type="ARBA" id="ARBA00022448"/>
    </source>
</evidence>
<evidence type="ECO:0000256" key="4">
    <source>
        <dbReference type="ARBA" id="ARBA00022989"/>
    </source>
</evidence>
<keyword evidence="2" id="KW-0813">Transport</keyword>
<accession>A0AAN8MVU5</accession>
<feature type="transmembrane region" description="Helical" evidence="7">
    <location>
        <begin position="416"/>
        <end position="439"/>
    </location>
</feature>
<proteinExistence type="predicted"/>
<name>A0AAN8MVU5_9PEZI</name>
<evidence type="ECO:0000256" key="6">
    <source>
        <dbReference type="SAM" id="MobiDB-lite"/>
    </source>
</evidence>
<dbReference type="InterPro" id="IPR011701">
    <property type="entry name" value="MFS"/>
</dbReference>
<feature type="transmembrane region" description="Helical" evidence="7">
    <location>
        <begin position="392"/>
        <end position="410"/>
    </location>
</feature>
<feature type="transmembrane region" description="Helical" evidence="7">
    <location>
        <begin position="12"/>
        <end position="40"/>
    </location>
</feature>
<keyword evidence="5 7" id="KW-0472">Membrane</keyword>
<dbReference type="InterPro" id="IPR036259">
    <property type="entry name" value="MFS_trans_sf"/>
</dbReference>
<dbReference type="PANTHER" id="PTHR23504">
    <property type="entry name" value="MAJOR FACILITATOR SUPERFAMILY DOMAIN-CONTAINING PROTEIN 10"/>
    <property type="match status" value="1"/>
</dbReference>
<keyword evidence="3 7" id="KW-0812">Transmembrane</keyword>
<evidence type="ECO:0000256" key="5">
    <source>
        <dbReference type="ARBA" id="ARBA00023136"/>
    </source>
</evidence>
<feature type="transmembrane region" description="Helical" evidence="7">
    <location>
        <begin position="491"/>
        <end position="510"/>
    </location>
</feature>
<evidence type="ECO:0000256" key="3">
    <source>
        <dbReference type="ARBA" id="ARBA00022692"/>
    </source>
</evidence>
<dbReference type="Pfam" id="PF07690">
    <property type="entry name" value="MFS_1"/>
    <property type="match status" value="1"/>
</dbReference>
<feature type="transmembrane region" description="Helical" evidence="7">
    <location>
        <begin position="52"/>
        <end position="74"/>
    </location>
</feature>
<keyword evidence="4 7" id="KW-1133">Transmembrane helix</keyword>
<dbReference type="CDD" id="cd17330">
    <property type="entry name" value="MFS_SLC46_TetA_like"/>
    <property type="match status" value="1"/>
</dbReference>
<dbReference type="PANTHER" id="PTHR23504:SF15">
    <property type="entry name" value="MAJOR FACILITATOR SUPERFAMILY (MFS) PROFILE DOMAIN-CONTAINING PROTEIN"/>
    <property type="match status" value="1"/>
</dbReference>
<dbReference type="GO" id="GO:0016020">
    <property type="term" value="C:membrane"/>
    <property type="evidence" value="ECO:0007669"/>
    <property type="project" value="UniProtKB-SubCell"/>
</dbReference>
<gene>
    <name evidence="9" type="ORF">TWF718_007800</name>
</gene>
<feature type="transmembrane region" description="Helical" evidence="7">
    <location>
        <begin position="311"/>
        <end position="332"/>
    </location>
</feature>
<feature type="compositionally biased region" description="Basic and acidic residues" evidence="6">
    <location>
        <begin position="247"/>
        <end position="257"/>
    </location>
</feature>
<evidence type="ECO:0000313" key="10">
    <source>
        <dbReference type="Proteomes" id="UP001313282"/>
    </source>
</evidence>
<dbReference type="AlphaFoldDB" id="A0AAN8MVU5"/>
<evidence type="ECO:0000256" key="1">
    <source>
        <dbReference type="ARBA" id="ARBA00004141"/>
    </source>
</evidence>
<evidence type="ECO:0000313" key="9">
    <source>
        <dbReference type="EMBL" id="KAK6342399.1"/>
    </source>
</evidence>
<feature type="transmembrane region" description="Helical" evidence="7">
    <location>
        <begin position="147"/>
        <end position="166"/>
    </location>
</feature>